<dbReference type="Gene3D" id="1.10.287.1260">
    <property type="match status" value="1"/>
</dbReference>
<evidence type="ECO:0000256" key="1">
    <source>
        <dbReference type="ARBA" id="ARBA00004370"/>
    </source>
</evidence>
<dbReference type="InterPro" id="IPR006685">
    <property type="entry name" value="MscS_channel_2nd"/>
</dbReference>
<keyword evidence="5" id="KW-0407">Ion channel</keyword>
<comment type="similarity">
    <text evidence="5">Belongs to the MscS (TC 1.A.23) family.</text>
</comment>
<feature type="transmembrane region" description="Helical" evidence="5">
    <location>
        <begin position="108"/>
        <end position="127"/>
    </location>
</feature>
<dbReference type="Gene3D" id="2.30.30.60">
    <property type="match status" value="1"/>
</dbReference>
<keyword evidence="3 5" id="KW-1133">Transmembrane helix</keyword>
<dbReference type="PANTHER" id="PTHR30221">
    <property type="entry name" value="SMALL-CONDUCTANCE MECHANOSENSITIVE CHANNEL"/>
    <property type="match status" value="1"/>
</dbReference>
<feature type="transmembrane region" description="Helical" evidence="5">
    <location>
        <begin position="77"/>
        <end position="96"/>
    </location>
</feature>
<dbReference type="CDD" id="cd00038">
    <property type="entry name" value="CAP_ED"/>
    <property type="match status" value="1"/>
</dbReference>
<proteinExistence type="inferred from homology"/>
<dbReference type="InterPro" id="IPR010920">
    <property type="entry name" value="LSM_dom_sf"/>
</dbReference>
<organism evidence="7 8">
    <name type="scientific">Pseudomonas gregormendelii</name>
    <dbReference type="NCBI Taxonomy" id="1628277"/>
    <lineage>
        <taxon>Bacteria</taxon>
        <taxon>Pseudomonadati</taxon>
        <taxon>Pseudomonadota</taxon>
        <taxon>Gammaproteobacteria</taxon>
        <taxon>Pseudomonadales</taxon>
        <taxon>Pseudomonadaceae</taxon>
        <taxon>Pseudomonas</taxon>
    </lineage>
</organism>
<keyword evidence="5" id="KW-0406">Ion transport</keyword>
<dbReference type="Proteomes" id="UP000772591">
    <property type="component" value="Unassembled WGS sequence"/>
</dbReference>
<evidence type="ECO:0000256" key="4">
    <source>
        <dbReference type="ARBA" id="ARBA00023136"/>
    </source>
</evidence>
<gene>
    <name evidence="7" type="ORF">IMW75_21640</name>
</gene>
<keyword evidence="5" id="KW-0813">Transport</keyword>
<comment type="subcellular location">
    <subcellularLocation>
        <location evidence="5">Cell inner membrane</location>
        <topology evidence="5">Multi-pass membrane protein</topology>
    </subcellularLocation>
    <subcellularLocation>
        <location evidence="1">Membrane</location>
    </subcellularLocation>
</comment>
<dbReference type="InterPro" id="IPR016846">
    <property type="entry name" value="cNMP-bd_ion_channel"/>
</dbReference>
<dbReference type="SUPFAM" id="SSF51206">
    <property type="entry name" value="cAMP-binding domain-like"/>
    <property type="match status" value="1"/>
</dbReference>
<keyword evidence="8" id="KW-1185">Reference proteome</keyword>
<comment type="subunit">
    <text evidence="5">Homoheptamer.</text>
</comment>
<accession>A0ABS3AP12</accession>
<evidence type="ECO:0000259" key="6">
    <source>
        <dbReference type="PROSITE" id="PS50042"/>
    </source>
</evidence>
<comment type="caution">
    <text evidence="7">The sequence shown here is derived from an EMBL/GenBank/DDBJ whole genome shotgun (WGS) entry which is preliminary data.</text>
</comment>
<evidence type="ECO:0000256" key="5">
    <source>
        <dbReference type="RuleBase" id="RU369025"/>
    </source>
</evidence>
<dbReference type="InterPro" id="IPR045275">
    <property type="entry name" value="MscS_archaea/bacteria_type"/>
</dbReference>
<feature type="domain" description="Cyclic nucleotide-binding" evidence="6">
    <location>
        <begin position="329"/>
        <end position="431"/>
    </location>
</feature>
<feature type="transmembrane region" description="Helical" evidence="5">
    <location>
        <begin position="6"/>
        <end position="25"/>
    </location>
</feature>
<dbReference type="RefSeq" id="WP_205893719.1">
    <property type="nucleotide sequence ID" value="NZ_JADEVO010000036.1"/>
</dbReference>
<dbReference type="Gene3D" id="2.60.120.10">
    <property type="entry name" value="Jelly Rolls"/>
    <property type="match status" value="1"/>
</dbReference>
<keyword evidence="2 5" id="KW-0812">Transmembrane</keyword>
<reference evidence="7 8" key="1">
    <citation type="journal article" date="2021" name="Int. J. Syst. Evol. Microbiol.">
        <title>Pseudomonas piscium sp. nov., Pseudomonas pisciculturae sp. nov., Pseudomonas mucoides sp. nov. and Pseudomonas neuropathica sp. nov. isolated from rainbow trout.</title>
        <authorList>
            <person name="Duman M."/>
            <person name="Mulet M."/>
            <person name="Altun S."/>
            <person name="Saticioglu I.B."/>
            <person name="Gomila M."/>
            <person name="Lalucat J."/>
            <person name="Garcia-Valdes E."/>
        </authorList>
    </citation>
    <scope>NUCLEOTIDE SEQUENCE [LARGE SCALE GENOMIC DNA]</scope>
    <source>
        <strain evidence="7 8">LMG 28632</strain>
    </source>
</reference>
<dbReference type="PROSITE" id="PS50042">
    <property type="entry name" value="CNMP_BINDING_3"/>
    <property type="match status" value="1"/>
</dbReference>
<evidence type="ECO:0000313" key="7">
    <source>
        <dbReference type="EMBL" id="MBN3967869.1"/>
    </source>
</evidence>
<dbReference type="Pfam" id="PF00027">
    <property type="entry name" value="cNMP_binding"/>
    <property type="match status" value="1"/>
</dbReference>
<dbReference type="EMBL" id="JADEVO010000036">
    <property type="protein sequence ID" value="MBN3967869.1"/>
    <property type="molecule type" value="Genomic_DNA"/>
</dbReference>
<feature type="transmembrane region" description="Helical" evidence="5">
    <location>
        <begin position="37"/>
        <end position="57"/>
    </location>
</feature>
<dbReference type="InterPro" id="IPR000595">
    <property type="entry name" value="cNMP-bd_dom"/>
</dbReference>
<sequence length="477" mass="51219">MSFVLAHLLSLSAVLLVIDTLLWHFAPFKHRVVRVGVRLGLFMGFSALIINAGVSPLQAPLFADDSVLQLGATALGILWWLYAARVLTEVIGLVLVRRIGHSGRLLQDVIGALVFLIAIVAAAGYVLELPVKGLLATSGVVAIVVGLALQSTLSDVFSGIVLNTTKPYQVDDWIMIDGVEGKVLDIDWRATHLLTSAGSTAVVPNSVAAKAKIVNLSRPSNMHGVSISIQVPNHIRPRRVLDALDRTLQGSSSLLLNPAPKAVLKEAGESMSEYVASGFIAELGKKSEVRNQLFDLAHRHLEAAGISRQLDGVIEPTTRARALLDEVKVFRSLSDAERDEMARSMVAQQYAAGQVVLELGDVPDSLMVIATGVVSASVPDGSEHTEAGRMGPSEVMGEQSILTDSPSQATFTTLTSCIIYRIDKSLARQCMEARVEVGQALNKLQAVRQQNSRLALMAKPAPIRKGGFLGWLQKRQG</sequence>
<dbReference type="SUPFAM" id="SSF50182">
    <property type="entry name" value="Sm-like ribonucleoproteins"/>
    <property type="match status" value="1"/>
</dbReference>
<keyword evidence="5" id="KW-0997">Cell inner membrane</keyword>
<dbReference type="InterPro" id="IPR018490">
    <property type="entry name" value="cNMP-bd_dom_sf"/>
</dbReference>
<dbReference type="PIRSF" id="PIRSF026673">
    <property type="entry name" value="UCP026673_ion_chan"/>
    <property type="match status" value="1"/>
</dbReference>
<keyword evidence="4 5" id="KW-0472">Membrane</keyword>
<evidence type="ECO:0000313" key="8">
    <source>
        <dbReference type="Proteomes" id="UP000772591"/>
    </source>
</evidence>
<keyword evidence="5" id="KW-1003">Cell membrane</keyword>
<evidence type="ECO:0000256" key="2">
    <source>
        <dbReference type="ARBA" id="ARBA00022692"/>
    </source>
</evidence>
<protein>
    <recommendedName>
        <fullName evidence="5">Small-conductance mechanosensitive channel</fullName>
    </recommendedName>
</protein>
<dbReference type="Pfam" id="PF00924">
    <property type="entry name" value="MS_channel_2nd"/>
    <property type="match status" value="1"/>
</dbReference>
<dbReference type="InterPro" id="IPR023408">
    <property type="entry name" value="MscS_beta-dom_sf"/>
</dbReference>
<dbReference type="InterPro" id="IPR014710">
    <property type="entry name" value="RmlC-like_jellyroll"/>
</dbReference>
<evidence type="ECO:0000256" key="3">
    <source>
        <dbReference type="ARBA" id="ARBA00022989"/>
    </source>
</evidence>
<dbReference type="PANTHER" id="PTHR30221:SF1">
    <property type="entry name" value="SMALL-CONDUCTANCE MECHANOSENSITIVE CHANNEL"/>
    <property type="match status" value="1"/>
</dbReference>
<name>A0ABS3AP12_9PSED</name>
<comment type="function">
    <text evidence="5">Mechanosensitive channel that participates in the regulation of osmotic pressure changes within the cell, opening in response to stretch forces in the membrane lipid bilayer, without the need for other proteins. Contributes to normal resistance to hypoosmotic shock. Forms an ion channel of 1.0 nanosiemens conductance with a slight preference for anions.</text>
</comment>
<dbReference type="SMART" id="SM00100">
    <property type="entry name" value="cNMP"/>
    <property type="match status" value="1"/>
</dbReference>